<gene>
    <name evidence="1" type="ORF">HC176_04875</name>
</gene>
<protein>
    <recommendedName>
        <fullName evidence="3">Glycine dehydrogenase</fullName>
    </recommendedName>
</protein>
<proteinExistence type="predicted"/>
<sequence>MSKRKLVLIMCAKIKVFMPCEKVNIMCDKAQYCEATFWEKIVLNLHLVFCKACRKYTKNNSKLTETVKNSKLNCLDKACKENMKKELKKAMEEQSA</sequence>
<dbReference type="EMBL" id="JAAVJS010000005">
    <property type="protein sequence ID" value="NJX14814.1"/>
    <property type="molecule type" value="Genomic_DNA"/>
</dbReference>
<accession>A0ABX1D8Z1</accession>
<dbReference type="Proteomes" id="UP000760545">
    <property type="component" value="Unassembled WGS sequence"/>
</dbReference>
<evidence type="ECO:0000313" key="2">
    <source>
        <dbReference type="Proteomes" id="UP000760545"/>
    </source>
</evidence>
<reference evidence="1 2" key="1">
    <citation type="submission" date="2020-03" db="EMBL/GenBank/DDBJ databases">
        <title>Tamlana sp. nov, isolated from XXX.</title>
        <authorList>
            <person name="Cao W.R."/>
        </authorList>
    </citation>
    <scope>NUCLEOTIDE SEQUENCE [LARGE SCALE GENOMIC DNA]</scope>
    <source>
        <strain evidence="1 2">HST1-43</strain>
    </source>
</reference>
<keyword evidence="2" id="KW-1185">Reference proteome</keyword>
<organism evidence="1 2">
    <name type="scientific">Tamlana crocina</name>
    <dbReference type="NCBI Taxonomy" id="393006"/>
    <lineage>
        <taxon>Bacteria</taxon>
        <taxon>Pseudomonadati</taxon>
        <taxon>Bacteroidota</taxon>
        <taxon>Flavobacteriia</taxon>
        <taxon>Flavobacteriales</taxon>
        <taxon>Flavobacteriaceae</taxon>
        <taxon>Tamlana</taxon>
    </lineage>
</organism>
<evidence type="ECO:0000313" key="1">
    <source>
        <dbReference type="EMBL" id="NJX14814.1"/>
    </source>
</evidence>
<evidence type="ECO:0008006" key="3">
    <source>
        <dbReference type="Google" id="ProtNLM"/>
    </source>
</evidence>
<comment type="caution">
    <text evidence="1">The sequence shown here is derived from an EMBL/GenBank/DDBJ whole genome shotgun (WGS) entry which is preliminary data.</text>
</comment>
<name>A0ABX1D8Z1_9FLAO</name>